<dbReference type="EMBL" id="CP000383">
    <property type="protein sequence ID" value="ABG57747.1"/>
    <property type="molecule type" value="Genomic_DNA"/>
</dbReference>
<name>A0A6N4SN82_CYTH3</name>
<organism evidence="6 7">
    <name type="scientific">Cytophaga hutchinsonii (strain ATCC 33406 / DSM 1761 / CIP 103989 / NBRC 15051 / NCIMB 9469 / D465)</name>
    <dbReference type="NCBI Taxonomy" id="269798"/>
    <lineage>
        <taxon>Bacteria</taxon>
        <taxon>Pseudomonadati</taxon>
        <taxon>Bacteroidota</taxon>
        <taxon>Cytophagia</taxon>
        <taxon>Cytophagales</taxon>
        <taxon>Cytophagaceae</taxon>
        <taxon>Cytophaga</taxon>
    </lineage>
</organism>
<dbReference type="SUPFAM" id="SSF111331">
    <property type="entry name" value="NAD kinase/diacylglycerol kinase-like"/>
    <property type="match status" value="1"/>
</dbReference>
<keyword evidence="7" id="KW-1185">Reference proteome</keyword>
<keyword evidence="4" id="KW-0067">ATP-binding</keyword>
<dbReference type="RefSeq" id="WP_011583863.1">
    <property type="nucleotide sequence ID" value="NC_008255.1"/>
</dbReference>
<dbReference type="InterPro" id="IPR050187">
    <property type="entry name" value="Lipid_Phosphate_FormReg"/>
</dbReference>
<feature type="domain" description="DAGKc" evidence="5">
    <location>
        <begin position="1"/>
        <end position="129"/>
    </location>
</feature>
<dbReference type="GO" id="GO:0005886">
    <property type="term" value="C:plasma membrane"/>
    <property type="evidence" value="ECO:0007669"/>
    <property type="project" value="TreeGrafter"/>
</dbReference>
<dbReference type="GO" id="GO:0005524">
    <property type="term" value="F:ATP binding"/>
    <property type="evidence" value="ECO:0007669"/>
    <property type="project" value="UniProtKB-KW"/>
</dbReference>
<evidence type="ECO:0000259" key="5">
    <source>
        <dbReference type="PROSITE" id="PS50146"/>
    </source>
</evidence>
<accession>A0A6N4SN82</accession>
<proteinExistence type="predicted"/>
<dbReference type="PANTHER" id="PTHR12358">
    <property type="entry name" value="SPHINGOSINE KINASE"/>
    <property type="match status" value="1"/>
</dbReference>
<dbReference type="Pfam" id="PF00781">
    <property type="entry name" value="DAGK_cat"/>
    <property type="match status" value="1"/>
</dbReference>
<evidence type="ECO:0000313" key="7">
    <source>
        <dbReference type="Proteomes" id="UP000001822"/>
    </source>
</evidence>
<dbReference type="OrthoDB" id="9786026at2"/>
<dbReference type="GO" id="GO:0016301">
    <property type="term" value="F:kinase activity"/>
    <property type="evidence" value="ECO:0007669"/>
    <property type="project" value="UniProtKB-KW"/>
</dbReference>
<keyword evidence="3" id="KW-0418">Kinase</keyword>
<sequence length="290" mass="31970">MKVLFIINPNSGAGSSAATIARIQEAAALKNISTCILYTTGTRDDEMIRKEIDLYKPDRVVAGGGDGTIQLVARNLIGTNLPIVLLPLGSANGLATSLDIPKDDEALADYIFSDLQAMPLDLLRINDIHICVHLADIGINGMMVKEYEEGGHSGMLGYARHVVHAVKETPLMKYTIKTEKETLEQEGYMLAFANANMYGTGIQISEGSVHDGMFEIRNIPKISWIDFIKAGLTKFNIFIDKHMFTDVISCKQAEVFIDRKVDFQIDGEYIGEVNYLKIEMLPSAITILIP</sequence>
<dbReference type="Gene3D" id="2.60.200.40">
    <property type="match status" value="1"/>
</dbReference>
<dbReference type="Pfam" id="PF19279">
    <property type="entry name" value="YegS_C"/>
    <property type="match status" value="1"/>
</dbReference>
<evidence type="ECO:0000313" key="6">
    <source>
        <dbReference type="EMBL" id="ABG57747.1"/>
    </source>
</evidence>
<dbReference type="SMART" id="SM00046">
    <property type="entry name" value="DAGKc"/>
    <property type="match status" value="1"/>
</dbReference>
<dbReference type="InterPro" id="IPR001206">
    <property type="entry name" value="Diacylglycerol_kinase_cat_dom"/>
</dbReference>
<evidence type="ECO:0000256" key="4">
    <source>
        <dbReference type="ARBA" id="ARBA00022840"/>
    </source>
</evidence>
<dbReference type="InterPro" id="IPR016064">
    <property type="entry name" value="NAD/diacylglycerol_kinase_sf"/>
</dbReference>
<evidence type="ECO:0000256" key="3">
    <source>
        <dbReference type="ARBA" id="ARBA00022777"/>
    </source>
</evidence>
<dbReference type="AlphaFoldDB" id="A0A6N4SN82"/>
<dbReference type="PROSITE" id="PS50146">
    <property type="entry name" value="DAGK"/>
    <property type="match status" value="1"/>
</dbReference>
<keyword evidence="2" id="KW-0547">Nucleotide-binding</keyword>
<evidence type="ECO:0000256" key="1">
    <source>
        <dbReference type="ARBA" id="ARBA00022679"/>
    </source>
</evidence>
<dbReference type="InterPro" id="IPR017438">
    <property type="entry name" value="ATP-NAD_kinase_N"/>
</dbReference>
<dbReference type="Proteomes" id="UP000001822">
    <property type="component" value="Chromosome"/>
</dbReference>
<protein>
    <recommendedName>
        <fullName evidence="5">DAGKc domain-containing protein</fullName>
    </recommendedName>
</protein>
<dbReference type="InterPro" id="IPR045540">
    <property type="entry name" value="YegS/DAGK_C"/>
</dbReference>
<keyword evidence="1" id="KW-0808">Transferase</keyword>
<dbReference type="Gene3D" id="3.40.50.10330">
    <property type="entry name" value="Probable inorganic polyphosphate/atp-NAD kinase, domain 1"/>
    <property type="match status" value="1"/>
</dbReference>
<reference evidence="6 7" key="1">
    <citation type="journal article" date="2007" name="Appl. Environ. Microbiol.">
        <title>Genome sequence of the cellulolytic gliding bacterium Cytophaga hutchinsonii.</title>
        <authorList>
            <person name="Xie G."/>
            <person name="Bruce D.C."/>
            <person name="Challacombe J.F."/>
            <person name="Chertkov O."/>
            <person name="Detter J.C."/>
            <person name="Gilna P."/>
            <person name="Han C.S."/>
            <person name="Lucas S."/>
            <person name="Misra M."/>
            <person name="Myers G.L."/>
            <person name="Richardson P."/>
            <person name="Tapia R."/>
            <person name="Thayer N."/>
            <person name="Thompson L.S."/>
            <person name="Brettin T.S."/>
            <person name="Henrissat B."/>
            <person name="Wilson D.B."/>
            <person name="McBride M.J."/>
        </authorList>
    </citation>
    <scope>NUCLEOTIDE SEQUENCE [LARGE SCALE GENOMIC DNA]</scope>
    <source>
        <strain evidence="7">ATCC 33406 / DSM 1761 / CIP 103989 / NBRC 15051 / NCIMB 9469 / D465</strain>
    </source>
</reference>
<gene>
    <name evidence="6" type="ordered locus">CHU_0458</name>
</gene>
<evidence type="ECO:0000256" key="2">
    <source>
        <dbReference type="ARBA" id="ARBA00022741"/>
    </source>
</evidence>
<dbReference type="PANTHER" id="PTHR12358:SF106">
    <property type="entry name" value="LIPID KINASE YEGS"/>
    <property type="match status" value="1"/>
</dbReference>
<dbReference type="KEGG" id="chu:CHU_0458"/>